<dbReference type="RefSeq" id="WP_211423721.1">
    <property type="nucleotide sequence ID" value="NZ_CP072643.1"/>
</dbReference>
<evidence type="ECO:0000259" key="8">
    <source>
        <dbReference type="Pfam" id="PF25183"/>
    </source>
</evidence>
<evidence type="ECO:0000256" key="6">
    <source>
        <dbReference type="ARBA" id="ARBA00023237"/>
    </source>
</evidence>
<evidence type="ECO:0000256" key="1">
    <source>
        <dbReference type="ARBA" id="ARBA00004571"/>
    </source>
</evidence>
<dbReference type="InterPro" id="IPR036942">
    <property type="entry name" value="Beta-barrel_TonB_sf"/>
</dbReference>
<keyword evidence="6" id="KW-0998">Cell outer membrane</keyword>
<dbReference type="Gene3D" id="2.40.170.20">
    <property type="entry name" value="TonB-dependent receptor, beta-barrel domain"/>
    <property type="match status" value="1"/>
</dbReference>
<reference evidence="9 10" key="1">
    <citation type="submission" date="2021-03" db="EMBL/GenBank/DDBJ databases">
        <title>Genomic and phenotypic characterization of Chloracidobacterium isolates provides evidence for multiple species.</title>
        <authorList>
            <person name="Saini M.K."/>
            <person name="Costas A.M.G."/>
            <person name="Tank M."/>
            <person name="Bryant D.A."/>
        </authorList>
    </citation>
    <scope>NUCLEOTIDE SEQUENCE [LARGE SCALE GENOMIC DNA]</scope>
    <source>
        <strain evidence="9 10">N</strain>
    </source>
</reference>
<feature type="chain" id="PRO_5045619919" evidence="7">
    <location>
        <begin position="25"/>
        <end position="1140"/>
    </location>
</feature>
<evidence type="ECO:0000256" key="5">
    <source>
        <dbReference type="ARBA" id="ARBA00023136"/>
    </source>
</evidence>
<dbReference type="Proteomes" id="UP000677668">
    <property type="component" value="Chromosome 2"/>
</dbReference>
<dbReference type="InterPro" id="IPR039426">
    <property type="entry name" value="TonB-dep_rcpt-like"/>
</dbReference>
<dbReference type="Pfam" id="PF25183">
    <property type="entry name" value="OMP_b-brl_4"/>
    <property type="match status" value="1"/>
</dbReference>
<dbReference type="Pfam" id="PF13620">
    <property type="entry name" value="CarboxypepD_reg"/>
    <property type="match status" value="1"/>
</dbReference>
<evidence type="ECO:0000313" key="9">
    <source>
        <dbReference type="EMBL" id="QUV95500.1"/>
    </source>
</evidence>
<name>A0ABX8B3C8_9BACT</name>
<dbReference type="PANTHER" id="PTHR30069:SF46">
    <property type="entry name" value="OAR PROTEIN"/>
    <property type="match status" value="1"/>
</dbReference>
<protein>
    <submittedName>
        <fullName evidence="9">TonB-dependent receptor</fullName>
    </submittedName>
</protein>
<keyword evidence="4" id="KW-0812">Transmembrane</keyword>
<evidence type="ECO:0000256" key="7">
    <source>
        <dbReference type="SAM" id="SignalP"/>
    </source>
</evidence>
<dbReference type="Gene3D" id="2.60.40.1120">
    <property type="entry name" value="Carboxypeptidase-like, regulatory domain"/>
    <property type="match status" value="1"/>
</dbReference>
<accession>A0ABX8B3C8</accession>
<dbReference type="SUPFAM" id="SSF49464">
    <property type="entry name" value="Carboxypeptidase regulatory domain-like"/>
    <property type="match status" value="1"/>
</dbReference>
<dbReference type="SUPFAM" id="SSF56935">
    <property type="entry name" value="Porins"/>
    <property type="match status" value="1"/>
</dbReference>
<keyword evidence="5" id="KW-0472">Membrane</keyword>
<dbReference type="PANTHER" id="PTHR30069">
    <property type="entry name" value="TONB-DEPENDENT OUTER MEMBRANE RECEPTOR"/>
    <property type="match status" value="1"/>
</dbReference>
<evidence type="ECO:0000313" key="10">
    <source>
        <dbReference type="Proteomes" id="UP000677668"/>
    </source>
</evidence>
<feature type="signal peptide" evidence="7">
    <location>
        <begin position="1"/>
        <end position="24"/>
    </location>
</feature>
<evidence type="ECO:0000256" key="4">
    <source>
        <dbReference type="ARBA" id="ARBA00022692"/>
    </source>
</evidence>
<dbReference type="EMBL" id="CP072643">
    <property type="protein sequence ID" value="QUV95500.1"/>
    <property type="molecule type" value="Genomic_DNA"/>
</dbReference>
<keyword evidence="10" id="KW-1185">Reference proteome</keyword>
<keyword evidence="9" id="KW-0675">Receptor</keyword>
<keyword evidence="7" id="KW-0732">Signal</keyword>
<proteinExistence type="predicted"/>
<keyword evidence="3" id="KW-1134">Transmembrane beta strand</keyword>
<dbReference type="InterPro" id="IPR008969">
    <property type="entry name" value="CarboxyPept-like_regulatory"/>
</dbReference>
<keyword evidence="2" id="KW-0813">Transport</keyword>
<evidence type="ECO:0000256" key="2">
    <source>
        <dbReference type="ARBA" id="ARBA00022448"/>
    </source>
</evidence>
<comment type="subcellular location">
    <subcellularLocation>
        <location evidence="1">Cell outer membrane</location>
        <topology evidence="1">Multi-pass membrane protein</topology>
    </subcellularLocation>
</comment>
<dbReference type="InterPro" id="IPR057601">
    <property type="entry name" value="Oar-like_b-barrel"/>
</dbReference>
<organism evidence="9 10">
    <name type="scientific">Chloracidobacterium sp. N</name>
    <dbReference type="NCBI Taxonomy" id="2821540"/>
    <lineage>
        <taxon>Bacteria</taxon>
        <taxon>Pseudomonadati</taxon>
        <taxon>Acidobacteriota</taxon>
        <taxon>Terriglobia</taxon>
        <taxon>Terriglobales</taxon>
        <taxon>Acidobacteriaceae</taxon>
        <taxon>Chloracidobacterium</taxon>
        <taxon>Chloracidobacterium aggregatum</taxon>
    </lineage>
</organism>
<evidence type="ECO:0000256" key="3">
    <source>
        <dbReference type="ARBA" id="ARBA00022452"/>
    </source>
</evidence>
<gene>
    <name evidence="9" type="ORF">J8C05_11715</name>
</gene>
<sequence length="1140" mass="123289">MCNRLLRLCLALFIGCLAALPVFGQVSTGQLSGTVTDPSGAVVSGATVTVIQKGTGTTRTVTTGDTGTYTVPLLPPGIYRVEATAANFQKTVLDGVPVRITENTVADLTLQVGDVSGEVIVVTAEGPLVRTDSSSQGRVIEERSLRQLPLPTRNFQQLLTLSAGTSANITNTSEVGRGDTAINVNGQRTTSNSVLINGIDANSIGTGSTPNLAVPATDSLQEFIVLTSQYDASAGRNAGGIVTAVTKSGTNEFHGNAYFFLRDTSLNANNFFLKRQGIDRPTNERYQYGGTLGGPIIKDRLWFFGSYQGTRETNGTSLTNSLAVVGTPPDLTDDRSDAALAALSRARAPGLAAFGQLGFVNPVARRLLQARYPDGSFLIPSGNGQIARILPTLSKFREEQFNANVDAQLGNANRLAVKFFFANNRTDQGLFNQFGLANALQTPGYPVRTDANNRFLSVTDTHVFASGFINEARFGFNIIPAKATPTEPFTANQFGINSPNRGRFPGMPAIGLTNFFTAGPSGFSASDNQADTLTAGDTVTYTTGNHAMKFGGEYRYNRVRVDFDVFARGAITFTGALTNLAALAPLFTPGRRDAFTEFLVADAFPGFNPVFSIIGPGSAKRQVRAHDFALFFQDDWKIHPRLTLNLGVRYDYFGPFFDTEGRFVTFDPARFRANAPGNGFLQAGNASPGIPNVPKVERGLVPPDRNNVAPRIGFAFRPLDSNRFVIRGGYGIYYDRPNSRVVNNQGLTYPYYTLALAQFSRPLANPFVPIPQQYPVGFPFTVPNDLFNPLLPVGPTNQPNIVIPVQGIYVNRNLRTPYIQQYSFGVQWEFIKDTQLEIAYVGSVGRKLTRFRNLNQTTSPNAVGTFTLSPLFSTIPTIGFGVHAQETTANSSYNSLQISVTRRLAKGLQGLFAYTWSHTIDNYSGQITSAGTSDVSADVGDQATFAGTRGTADFDRRHRVVASFVYDLPKFYQGDGALKYLVNDWQIAVVSIVQSGLPFNVISGRGLFDASRADFIPGFRGSAARSGDVRSRLDSYFNTGAFVVATGVGNFGNTGRNILRGPAQANSDISIVKFFPIGERQRVEFRTEFFNAFNQTNFANPVSTGAPITPGGAPLNPNFGRILSTSTGPRLIQFAFKYSF</sequence>
<feature type="domain" description="TonB-dependent transporter Oar-like beta-barrel" evidence="8">
    <location>
        <begin position="245"/>
        <end position="1133"/>
    </location>
</feature>